<comment type="caution">
    <text evidence="1">The sequence shown here is derived from an EMBL/GenBank/DDBJ whole genome shotgun (WGS) entry which is preliminary data.</text>
</comment>
<proteinExistence type="predicted"/>
<evidence type="ECO:0000313" key="2">
    <source>
        <dbReference type="Proteomes" id="UP001597502"/>
    </source>
</evidence>
<dbReference type="EMBL" id="JBHUNA010000008">
    <property type="protein sequence ID" value="MFD2760310.1"/>
    <property type="molecule type" value="Genomic_DNA"/>
</dbReference>
<keyword evidence="2" id="KW-1185">Reference proteome</keyword>
<evidence type="ECO:0000313" key="1">
    <source>
        <dbReference type="EMBL" id="MFD2760310.1"/>
    </source>
</evidence>
<protein>
    <submittedName>
        <fullName evidence="1">FbpB family small basic protein</fullName>
    </submittedName>
</protein>
<gene>
    <name evidence="1" type="ORF">ACFSUO_04895</name>
</gene>
<reference evidence="2" key="1">
    <citation type="journal article" date="2019" name="Int. J. Syst. Evol. Microbiol.">
        <title>The Global Catalogue of Microorganisms (GCM) 10K type strain sequencing project: providing services to taxonomists for standard genome sequencing and annotation.</title>
        <authorList>
            <consortium name="The Broad Institute Genomics Platform"/>
            <consortium name="The Broad Institute Genome Sequencing Center for Infectious Disease"/>
            <person name="Wu L."/>
            <person name="Ma J."/>
        </authorList>
    </citation>
    <scope>NUCLEOTIDE SEQUENCE [LARGE SCALE GENOMIC DNA]</scope>
    <source>
        <strain evidence="2">TISTR 1535</strain>
    </source>
</reference>
<dbReference type="InterPro" id="IPR025004">
    <property type="entry name" value="SenN/SenS"/>
</dbReference>
<name>A0ABW5V4B5_9BACI</name>
<accession>A0ABW5V4B5</accession>
<dbReference type="Proteomes" id="UP001597502">
    <property type="component" value="Unassembled WGS sequence"/>
</dbReference>
<dbReference type="RefSeq" id="WP_382391675.1">
    <property type="nucleotide sequence ID" value="NZ_JBHUNA010000008.1"/>
</dbReference>
<sequence length="69" mass="8186">MKELINFQRNGNTSSKKGLITISLKKRSSFEELVQENREQILQNETLMEKIEQKMETKMRQSLKEDQAQ</sequence>
<dbReference type="Pfam" id="PF13040">
    <property type="entry name" value="Fur_reg_FbpB"/>
    <property type="match status" value="1"/>
</dbReference>
<organism evidence="1 2">
    <name type="scientific">Lentibacillus juripiscarius</name>
    <dbReference type="NCBI Taxonomy" id="257446"/>
    <lineage>
        <taxon>Bacteria</taxon>
        <taxon>Bacillati</taxon>
        <taxon>Bacillota</taxon>
        <taxon>Bacilli</taxon>
        <taxon>Bacillales</taxon>
        <taxon>Bacillaceae</taxon>
        <taxon>Lentibacillus</taxon>
    </lineage>
</organism>